<evidence type="ECO:0000313" key="3">
    <source>
        <dbReference type="Proteomes" id="UP000541444"/>
    </source>
</evidence>
<dbReference type="EMBL" id="JACGCM010001289">
    <property type="protein sequence ID" value="KAF6156944.1"/>
    <property type="molecule type" value="Genomic_DNA"/>
</dbReference>
<comment type="caution">
    <text evidence="2">The sequence shown here is derived from an EMBL/GenBank/DDBJ whole genome shotgun (WGS) entry which is preliminary data.</text>
</comment>
<keyword evidence="3" id="KW-1185">Reference proteome</keyword>
<dbReference type="Pfam" id="PF13966">
    <property type="entry name" value="zf-RVT"/>
    <property type="match status" value="1"/>
</dbReference>
<feature type="domain" description="Reverse transcriptase zinc-binding" evidence="1">
    <location>
        <begin position="11"/>
        <end position="95"/>
    </location>
</feature>
<dbReference type="InterPro" id="IPR026960">
    <property type="entry name" value="RVT-Znf"/>
</dbReference>
<accession>A0A7J7MQ29</accession>
<protein>
    <recommendedName>
        <fullName evidence="1">Reverse transcriptase zinc-binding domain-containing protein</fullName>
    </recommendedName>
</protein>
<reference evidence="2 3" key="1">
    <citation type="journal article" date="2020" name="IScience">
        <title>Genome Sequencing of the Endangered Kingdonia uniflora (Circaeasteraceae, Ranunculales) Reveals Potential Mechanisms of Evolutionary Specialization.</title>
        <authorList>
            <person name="Sun Y."/>
            <person name="Deng T."/>
            <person name="Zhang A."/>
            <person name="Moore M.J."/>
            <person name="Landis J.B."/>
            <person name="Lin N."/>
            <person name="Zhang H."/>
            <person name="Zhang X."/>
            <person name="Huang J."/>
            <person name="Zhang X."/>
            <person name="Sun H."/>
            <person name="Wang H."/>
        </authorList>
    </citation>
    <scope>NUCLEOTIDE SEQUENCE [LARGE SCALE GENOMIC DNA]</scope>
    <source>
        <strain evidence="2">TB1705</strain>
        <tissue evidence="2">Leaf</tissue>
    </source>
</reference>
<proteinExistence type="predicted"/>
<organism evidence="2 3">
    <name type="scientific">Kingdonia uniflora</name>
    <dbReference type="NCBI Taxonomy" id="39325"/>
    <lineage>
        <taxon>Eukaryota</taxon>
        <taxon>Viridiplantae</taxon>
        <taxon>Streptophyta</taxon>
        <taxon>Embryophyta</taxon>
        <taxon>Tracheophyta</taxon>
        <taxon>Spermatophyta</taxon>
        <taxon>Magnoliopsida</taxon>
        <taxon>Ranunculales</taxon>
        <taxon>Circaeasteraceae</taxon>
        <taxon>Kingdonia</taxon>
    </lineage>
</organism>
<dbReference type="OrthoDB" id="1937542at2759"/>
<name>A0A7J7MQ29_9MAGN</name>
<dbReference type="Proteomes" id="UP000541444">
    <property type="component" value="Unassembled WGS sequence"/>
</dbReference>
<gene>
    <name evidence="2" type="ORF">GIB67_039705</name>
</gene>
<dbReference type="AlphaFoldDB" id="A0A7J7MQ29"/>
<sequence length="121" mass="14214">MIWKPDIQGAFSTKNAYETLRNKEDSAWWWKYLWGQAIHPRLGGFAWRFLNHKIPMDDAINKRGISIVSVCHQCHNASEIEFHTFLRCPFAVSLWQKAMTCFAYAPITPSDNWRTILSIHF</sequence>
<evidence type="ECO:0000259" key="1">
    <source>
        <dbReference type="Pfam" id="PF13966"/>
    </source>
</evidence>
<evidence type="ECO:0000313" key="2">
    <source>
        <dbReference type="EMBL" id="KAF6156944.1"/>
    </source>
</evidence>